<organism evidence="4 5">
    <name type="scientific">Paenibacillus brasilensis</name>
    <dbReference type="NCBI Taxonomy" id="128574"/>
    <lineage>
        <taxon>Bacteria</taxon>
        <taxon>Bacillati</taxon>
        <taxon>Bacillota</taxon>
        <taxon>Bacilli</taxon>
        <taxon>Bacillales</taxon>
        <taxon>Paenibacillaceae</taxon>
        <taxon>Paenibacillus</taxon>
    </lineage>
</organism>
<gene>
    <name evidence="4" type="ORF">QOZ95_001068</name>
</gene>
<dbReference type="Proteomes" id="UP001242811">
    <property type="component" value="Unassembled WGS sequence"/>
</dbReference>
<keyword evidence="5" id="KW-1185">Reference proteome</keyword>
<evidence type="ECO:0000313" key="5">
    <source>
        <dbReference type="Proteomes" id="UP001242811"/>
    </source>
</evidence>
<protein>
    <submittedName>
        <fullName evidence="4">Prepilin peptidase CpaA</fullName>
        <ecNumber evidence="4">3.4.23.43</ecNumber>
    </submittedName>
</protein>
<evidence type="ECO:0000259" key="3">
    <source>
        <dbReference type="Pfam" id="PF01478"/>
    </source>
</evidence>
<reference evidence="4 5" key="1">
    <citation type="submission" date="2023-07" db="EMBL/GenBank/DDBJ databases">
        <title>Genomic Encyclopedia of Type Strains, Phase IV (KMG-IV): sequencing the most valuable type-strain genomes for metagenomic binning, comparative biology and taxonomic classification.</title>
        <authorList>
            <person name="Goeker M."/>
        </authorList>
    </citation>
    <scope>NUCLEOTIDE SEQUENCE [LARGE SCALE GENOMIC DNA]</scope>
    <source>
        <strain evidence="4 5">DSM 14914</strain>
    </source>
</reference>
<comment type="caution">
    <text evidence="4">The sequence shown here is derived from an EMBL/GenBank/DDBJ whole genome shotgun (WGS) entry which is preliminary data.</text>
</comment>
<keyword evidence="4" id="KW-0378">Hydrolase</keyword>
<accession>A0ABU0KU02</accession>
<evidence type="ECO:0000256" key="1">
    <source>
        <dbReference type="ARBA" id="ARBA00005801"/>
    </source>
</evidence>
<proteinExistence type="inferred from homology"/>
<feature type="transmembrane region" description="Helical" evidence="2">
    <location>
        <begin position="151"/>
        <end position="170"/>
    </location>
</feature>
<dbReference type="Gene3D" id="1.20.120.1220">
    <property type="match status" value="1"/>
</dbReference>
<feature type="transmembrane region" description="Helical" evidence="2">
    <location>
        <begin position="95"/>
        <end position="116"/>
    </location>
</feature>
<dbReference type="Pfam" id="PF01478">
    <property type="entry name" value="Peptidase_A24"/>
    <property type="match status" value="1"/>
</dbReference>
<dbReference type="GO" id="GO:0004190">
    <property type="term" value="F:aspartic-type endopeptidase activity"/>
    <property type="evidence" value="ECO:0007669"/>
    <property type="project" value="UniProtKB-EC"/>
</dbReference>
<dbReference type="InterPro" id="IPR050882">
    <property type="entry name" value="Prepilin_peptidase/N-MTase"/>
</dbReference>
<dbReference type="EMBL" id="JAUSWA010000004">
    <property type="protein sequence ID" value="MDQ0492918.1"/>
    <property type="molecule type" value="Genomic_DNA"/>
</dbReference>
<evidence type="ECO:0000256" key="2">
    <source>
        <dbReference type="SAM" id="Phobius"/>
    </source>
</evidence>
<evidence type="ECO:0000313" key="4">
    <source>
        <dbReference type="EMBL" id="MDQ0492918.1"/>
    </source>
</evidence>
<sequence>MALTWMYIVCGVLLVIALVTDLRSMKIPNKLTLPGMVAGLLINTLLGSWHGFLFAAAGLGTGFGLMLILYWIGAVGAGDVKLFGLIGAWTGAAFAWQSALYSIFFAGIIGVGILLWRREAIMRLRRVAFNLGGFFLFRSGKALTSGREAHLRFPFMTAVIPGAISAYLYFLP</sequence>
<dbReference type="PANTHER" id="PTHR30487:SF0">
    <property type="entry name" value="PREPILIN LEADER PEPTIDASE_N-METHYLTRANSFERASE-RELATED"/>
    <property type="match status" value="1"/>
</dbReference>
<dbReference type="EC" id="3.4.23.43" evidence="4"/>
<comment type="similarity">
    <text evidence="1">Belongs to the peptidase A24 family.</text>
</comment>
<keyword evidence="2" id="KW-0812">Transmembrane</keyword>
<dbReference type="PANTHER" id="PTHR30487">
    <property type="entry name" value="TYPE 4 PREPILIN-LIKE PROTEINS LEADER PEPTIDE-PROCESSING ENZYME"/>
    <property type="match status" value="1"/>
</dbReference>
<name>A0ABU0KU02_9BACL</name>
<keyword evidence="2" id="KW-0472">Membrane</keyword>
<keyword evidence="2" id="KW-1133">Transmembrane helix</keyword>
<dbReference type="InterPro" id="IPR000045">
    <property type="entry name" value="Prepilin_IV_endopep_pep"/>
</dbReference>
<feature type="domain" description="Prepilin type IV endopeptidase peptidase" evidence="3">
    <location>
        <begin position="9"/>
        <end position="112"/>
    </location>
</feature>